<evidence type="ECO:0000313" key="3">
    <source>
        <dbReference type="EMBL" id="KAI0301172.1"/>
    </source>
</evidence>
<dbReference type="EMBL" id="WTXG01000015">
    <property type="protein sequence ID" value="KAI0301172.1"/>
    <property type="molecule type" value="Genomic_DNA"/>
</dbReference>
<evidence type="ECO:0000313" key="4">
    <source>
        <dbReference type="Proteomes" id="UP001203297"/>
    </source>
</evidence>
<feature type="transmembrane region" description="Helical" evidence="2">
    <location>
        <begin position="162"/>
        <end position="182"/>
    </location>
</feature>
<organism evidence="3 4">
    <name type="scientific">Multifurca ochricompacta</name>
    <dbReference type="NCBI Taxonomy" id="376703"/>
    <lineage>
        <taxon>Eukaryota</taxon>
        <taxon>Fungi</taxon>
        <taxon>Dikarya</taxon>
        <taxon>Basidiomycota</taxon>
        <taxon>Agaricomycotina</taxon>
        <taxon>Agaricomycetes</taxon>
        <taxon>Russulales</taxon>
        <taxon>Russulaceae</taxon>
        <taxon>Multifurca</taxon>
    </lineage>
</organism>
<gene>
    <name evidence="3" type="ORF">B0F90DRAFT_1719931</name>
</gene>
<dbReference type="Gene3D" id="1.10.510.10">
    <property type="entry name" value="Transferase(Phosphotransferase) domain 1"/>
    <property type="match status" value="1"/>
</dbReference>
<dbReference type="Proteomes" id="UP001203297">
    <property type="component" value="Unassembled WGS sequence"/>
</dbReference>
<dbReference type="AlphaFoldDB" id="A0AAD4M3Z2"/>
<keyword evidence="2" id="KW-1133">Transmembrane helix</keyword>
<protein>
    <recommendedName>
        <fullName evidence="5">Protein kinase domain-containing protein</fullName>
    </recommendedName>
</protein>
<dbReference type="SUPFAM" id="SSF56112">
    <property type="entry name" value="Protein kinase-like (PK-like)"/>
    <property type="match status" value="1"/>
</dbReference>
<keyword evidence="2" id="KW-0472">Membrane</keyword>
<comment type="caution">
    <text evidence="3">The sequence shown here is derived from an EMBL/GenBank/DDBJ whole genome shotgun (WGS) entry which is preliminary data.</text>
</comment>
<evidence type="ECO:0000256" key="1">
    <source>
        <dbReference type="SAM" id="MobiDB-lite"/>
    </source>
</evidence>
<evidence type="ECO:0008006" key="5">
    <source>
        <dbReference type="Google" id="ProtNLM"/>
    </source>
</evidence>
<keyword evidence="4" id="KW-1185">Reference proteome</keyword>
<dbReference type="InterPro" id="IPR011009">
    <property type="entry name" value="Kinase-like_dom_sf"/>
</dbReference>
<proteinExistence type="predicted"/>
<feature type="region of interest" description="Disordered" evidence="1">
    <location>
        <begin position="1"/>
        <end position="23"/>
    </location>
</feature>
<keyword evidence="2" id="KW-0812">Transmembrane</keyword>
<sequence>MSKVQKNPVGRIANDRPDMDSGLPPISLSYHGFGCFRAHMDGDSTGPMPTDKAMFEAAVDRFLHDMSRFYDSEKDRAEIAQRSLDEIWRCYSQEQEYQKIEAQGIRDDRSSDGHAIGPTNTVEIIIQVKNELGTTSCDGSVEMAAYYTQCLHLNTSTMSRRCFLFPALGILLMGAHIGFYALSFTKATRLVPLTPLLPAAIESGNEWARPALMRAFEAACILRYHINKDGMDYMAKRLAHPPRGDRPYINEVPTHPPSSKKLRFEINEELYQGKVNRYENRFIYGAITSKRKDKVVVKFTQRYCLALHLFCAEEGHAPRVRGYGVLHGRWHVIVMDRIEHDAFDRQKLASEYLLKWSKDLKDLVNKFHAAGFVHGDLRDANLIVPKNNPKDIMLVDFDWGGDLKTGEVYYPTACLNRDLVLGENANDLRITEARDNMSLNNTLRKLEAGKNIRMDED</sequence>
<reference evidence="3" key="1">
    <citation type="journal article" date="2022" name="New Phytol.">
        <title>Evolutionary transition to the ectomycorrhizal habit in the genomes of a hyperdiverse lineage of mushroom-forming fungi.</title>
        <authorList>
            <person name="Looney B."/>
            <person name="Miyauchi S."/>
            <person name="Morin E."/>
            <person name="Drula E."/>
            <person name="Courty P.E."/>
            <person name="Kohler A."/>
            <person name="Kuo A."/>
            <person name="LaButti K."/>
            <person name="Pangilinan J."/>
            <person name="Lipzen A."/>
            <person name="Riley R."/>
            <person name="Andreopoulos W."/>
            <person name="He G."/>
            <person name="Johnson J."/>
            <person name="Nolan M."/>
            <person name="Tritt A."/>
            <person name="Barry K.W."/>
            <person name="Grigoriev I.V."/>
            <person name="Nagy L.G."/>
            <person name="Hibbett D."/>
            <person name="Henrissat B."/>
            <person name="Matheny P.B."/>
            <person name="Labbe J."/>
            <person name="Martin F.M."/>
        </authorList>
    </citation>
    <scope>NUCLEOTIDE SEQUENCE</scope>
    <source>
        <strain evidence="3">BPL690</strain>
    </source>
</reference>
<accession>A0AAD4M3Z2</accession>
<name>A0AAD4M3Z2_9AGAM</name>
<evidence type="ECO:0000256" key="2">
    <source>
        <dbReference type="SAM" id="Phobius"/>
    </source>
</evidence>